<protein>
    <recommendedName>
        <fullName evidence="4">Right handed beta helix region</fullName>
    </recommendedName>
</protein>
<proteinExistence type="predicted"/>
<accession>A0A953HQG4</accession>
<evidence type="ECO:0000313" key="3">
    <source>
        <dbReference type="Proteomes" id="UP000753961"/>
    </source>
</evidence>
<keyword evidence="3" id="KW-1185">Reference proteome</keyword>
<dbReference type="EMBL" id="JAHVHU010000019">
    <property type="protein sequence ID" value="MBY5959887.1"/>
    <property type="molecule type" value="Genomic_DNA"/>
</dbReference>
<keyword evidence="1" id="KW-0472">Membrane</keyword>
<dbReference type="RefSeq" id="WP_222581425.1">
    <property type="nucleotide sequence ID" value="NZ_JAHVHU010000019.1"/>
</dbReference>
<dbReference type="Proteomes" id="UP000753961">
    <property type="component" value="Unassembled WGS sequence"/>
</dbReference>
<dbReference type="InterPro" id="IPR011050">
    <property type="entry name" value="Pectin_lyase_fold/virulence"/>
</dbReference>
<feature type="transmembrane region" description="Helical" evidence="1">
    <location>
        <begin position="7"/>
        <end position="27"/>
    </location>
</feature>
<name>A0A953HQG4_9BACT</name>
<gene>
    <name evidence="2" type="ORF">KUV50_17160</name>
</gene>
<reference evidence="2" key="1">
    <citation type="submission" date="2021-06" db="EMBL/GenBank/DDBJ databases">
        <title>44 bacteria genomes isolated from Dapeng, Shenzhen.</title>
        <authorList>
            <person name="Zheng W."/>
            <person name="Yu S."/>
            <person name="Huang Y."/>
        </authorList>
    </citation>
    <scope>NUCLEOTIDE SEQUENCE</scope>
    <source>
        <strain evidence="2">DP5N28-2</strain>
    </source>
</reference>
<keyword evidence="1" id="KW-1133">Transmembrane helix</keyword>
<evidence type="ECO:0008006" key="4">
    <source>
        <dbReference type="Google" id="ProtNLM"/>
    </source>
</evidence>
<dbReference type="SUPFAM" id="SSF51126">
    <property type="entry name" value="Pectin lyase-like"/>
    <property type="match status" value="1"/>
</dbReference>
<organism evidence="2 3">
    <name type="scientific">Membranihabitans marinus</name>
    <dbReference type="NCBI Taxonomy" id="1227546"/>
    <lineage>
        <taxon>Bacteria</taxon>
        <taxon>Pseudomonadati</taxon>
        <taxon>Bacteroidota</taxon>
        <taxon>Saprospiria</taxon>
        <taxon>Saprospirales</taxon>
        <taxon>Saprospiraceae</taxon>
        <taxon>Membranihabitans</taxon>
    </lineage>
</organism>
<keyword evidence="1" id="KW-0812">Transmembrane</keyword>
<sequence length="500" mass="55778">MIQLQTTYPVFLLKWVGVLTVWAGLFYSCQKVEFDTGAAVKIHFSTDTLTFDTVFTQVGSTTRYFKIYNESNRYARLDEIRLGEKSSVFRLNVDGYQGPVIQDLEIPPNDSVYVFVEVTVDPDQPLSVSPFVIDDQVEVSTGSESSVITLTAWGQNANYIPALKADQRQVLITCDMNTWTWDDPKPYVIYGVVIIDSCTLDIPAGTDVYVHGGKVFSDQGSYNDGVLFIGKNGTLKLNGTADDPVTFQSDRLEAEYQDRIAQWGRIQLGAESKNNVITHARLRHANIGILVDSLAQLSIDHTIIGYNGAASLAGFKGIVTGSNNLFHSSAGNNLRVDYGGYYRFDYCTFANVGFGEEAVGLTNFFCFQRQEDGQCSDPRASILNLEMRNSILYSSKSDALAMSDATNDPSYFKVDFKNSVIRMDQLLEDKYFPDFLKDYPTVTNYKYGDPLFFDPGEYDFSLDTMSIARDLGQPLPGVTDDLIGRLRDIQTPDAGAYEFE</sequence>
<comment type="caution">
    <text evidence="2">The sequence shown here is derived from an EMBL/GenBank/DDBJ whole genome shotgun (WGS) entry which is preliminary data.</text>
</comment>
<evidence type="ECO:0000313" key="2">
    <source>
        <dbReference type="EMBL" id="MBY5959887.1"/>
    </source>
</evidence>
<dbReference type="AlphaFoldDB" id="A0A953HQG4"/>
<evidence type="ECO:0000256" key="1">
    <source>
        <dbReference type="SAM" id="Phobius"/>
    </source>
</evidence>